<accession>A0ABT2DLE5</accession>
<name>A0ABT2DLE5_9BACI</name>
<dbReference type="RefSeq" id="WP_031417945.1">
    <property type="nucleotide sequence ID" value="NZ_JANTOO010000009.1"/>
</dbReference>
<keyword evidence="2" id="KW-1185">Reference proteome</keyword>
<dbReference type="Proteomes" id="UP001525021">
    <property type="component" value="Unassembled WGS sequence"/>
</dbReference>
<reference evidence="1 2" key="1">
    <citation type="submission" date="2022-08" db="EMBL/GenBank/DDBJ databases">
        <title>Lysinibacillus sequencing.</title>
        <authorList>
            <person name="Dunlap C."/>
        </authorList>
    </citation>
    <scope>NUCLEOTIDE SEQUENCE [LARGE SCALE GENOMIC DNA]</scope>
    <source>
        <strain evidence="1 2">PB211</strain>
    </source>
</reference>
<dbReference type="EMBL" id="JANTOO010000009">
    <property type="protein sequence ID" value="MCS1395723.1"/>
    <property type="molecule type" value="Genomic_DNA"/>
</dbReference>
<sequence length="64" mass="7276">MHSKLYPLTSLVPAPIYHGVAINREEDFDVVMSYRATGATNFDLLRNRPVVKEIQIDLTELMAD</sequence>
<gene>
    <name evidence="1" type="ORF">NXZ79_06660</name>
</gene>
<comment type="caution">
    <text evidence="1">The sequence shown here is derived from an EMBL/GenBank/DDBJ whole genome shotgun (WGS) entry which is preliminary data.</text>
</comment>
<proteinExistence type="predicted"/>
<evidence type="ECO:0000313" key="2">
    <source>
        <dbReference type="Proteomes" id="UP001525021"/>
    </source>
</evidence>
<protein>
    <submittedName>
        <fullName evidence="1">Uncharacterized protein</fullName>
    </submittedName>
</protein>
<organism evidence="1 2">
    <name type="scientific">Lysinibacillus pinottii</name>
    <dbReference type="NCBI Taxonomy" id="2973932"/>
    <lineage>
        <taxon>Bacteria</taxon>
        <taxon>Bacillati</taxon>
        <taxon>Bacillota</taxon>
        <taxon>Bacilli</taxon>
        <taxon>Bacillales</taxon>
        <taxon>Bacillaceae</taxon>
        <taxon>Lysinibacillus</taxon>
    </lineage>
</organism>
<evidence type="ECO:0000313" key="1">
    <source>
        <dbReference type="EMBL" id="MCS1395723.1"/>
    </source>
</evidence>